<dbReference type="GO" id="GO:0030691">
    <property type="term" value="C:Noc2p-Noc3p complex"/>
    <property type="evidence" value="ECO:0007669"/>
    <property type="project" value="TreeGrafter"/>
</dbReference>
<sequence>MGKLGKKARKFAKKNLQSVLKRKRKLKSMFKKKSSRGEQDAADDQLQDETNLLNGRNLEGEDIEGTSLDSIFSEDDSDVAGDDSDSDGFLSEDSSCMYVPQSENGNLLEDNGGGSALLVQNREIHLELAKKKKKLDRLKEKDPEFSKFLESYHKGLEELRNDENYSDEDEESDLNMQSMNEDSLNLKNAKLLTNSAIDSWCKIVGEQHNISALPSLLNGYRAACHYGTSSTSAVDAAASSYSIQNSETFCNILMFMLREADNIFRGLLGISCSSCRKETILDLKNTAKWKSLKPMVKSYLRSTLFLLNQVTDSEILAFSLTRLRASIIFFSAFPSLLRRLIKIAVHLWATGGGTVSSCAFLIIQDVALIFSSDCFDTCLIKTYKAFIAHSKFVKPGFYKHIQFLRNSFVELCSLDVEKSSKKALVSMQQLAKILQQGLRTRKKEAIEKICSWQYTNCIDLWVMFISANISDNSLQHLLFMIIQVINGVAYLFPGPRYLPLRLKTIQWLNHLSSSSGVFIPVASLVLDTLEYKIGKESGQPGKAFNISSAIKLPKHCLKSRKFQEECILSAIELLTVHFGQWSYHISFPELASIPLIRLRKFHETTIENLRHVVKRLIDQVEQNVEFVQKKRDEVAFSPNDQQSVESFLQLEKGGGGNAPFTQYYNSIMEKAASRSLLMNEKLPGSEKARKTGKVHDKGERLKVN</sequence>
<dbReference type="PANTHER" id="PTHR12687:SF8">
    <property type="entry name" value="PROTEIN REBELOTE"/>
    <property type="match status" value="1"/>
</dbReference>
<evidence type="ECO:0000313" key="6">
    <source>
        <dbReference type="Proteomes" id="UP001168098"/>
    </source>
</evidence>
<dbReference type="AlphaFoldDB" id="A0AA38Z8V3"/>
<feature type="compositionally biased region" description="Basic residues" evidence="4">
    <location>
        <begin position="23"/>
        <end position="34"/>
    </location>
</feature>
<evidence type="ECO:0008006" key="7">
    <source>
        <dbReference type="Google" id="ProtNLM"/>
    </source>
</evidence>
<dbReference type="GO" id="GO:0042273">
    <property type="term" value="P:ribosomal large subunit biogenesis"/>
    <property type="evidence" value="ECO:0007669"/>
    <property type="project" value="TreeGrafter"/>
</dbReference>
<feature type="compositionally biased region" description="Basic and acidic residues" evidence="4">
    <location>
        <begin position="683"/>
        <end position="704"/>
    </location>
</feature>
<keyword evidence="6" id="KW-1185">Reference proteome</keyword>
<comment type="caution">
    <text evidence="5">The sequence shown here is derived from an EMBL/GenBank/DDBJ whole genome shotgun (WGS) entry which is preliminary data.</text>
</comment>
<dbReference type="InterPro" id="IPR005343">
    <property type="entry name" value="Noc2"/>
</dbReference>
<feature type="compositionally biased region" description="Acidic residues" evidence="4">
    <location>
        <begin position="72"/>
        <end position="86"/>
    </location>
</feature>
<dbReference type="EMBL" id="JARBHA010000013">
    <property type="protein sequence ID" value="KAJ9684558.1"/>
    <property type="molecule type" value="Genomic_DNA"/>
</dbReference>
<feature type="region of interest" description="Disordered" evidence="4">
    <location>
        <begin position="678"/>
        <end position="704"/>
    </location>
</feature>
<evidence type="ECO:0000313" key="5">
    <source>
        <dbReference type="EMBL" id="KAJ9684558.1"/>
    </source>
</evidence>
<accession>A0AA38Z8V3</accession>
<keyword evidence="3" id="KW-0539">Nucleus</keyword>
<dbReference type="GO" id="GO:0005730">
    <property type="term" value="C:nucleolus"/>
    <property type="evidence" value="ECO:0007669"/>
    <property type="project" value="TreeGrafter"/>
</dbReference>
<comment type="similarity">
    <text evidence="2">Belongs to the NOC2 family.</text>
</comment>
<name>A0AA38Z8V3_VITRO</name>
<comment type="subcellular location">
    <subcellularLocation>
        <location evidence="1">Nucleus</location>
    </subcellularLocation>
</comment>
<protein>
    <recommendedName>
        <fullName evidence="7">Nucleolar complex protein 2 homolog</fullName>
    </recommendedName>
</protein>
<gene>
    <name evidence="5" type="ORF">PVL29_016834</name>
</gene>
<evidence type="ECO:0000256" key="4">
    <source>
        <dbReference type="SAM" id="MobiDB-lite"/>
    </source>
</evidence>
<reference evidence="5 6" key="1">
    <citation type="journal article" date="2023" name="BMC Biotechnol.">
        <title>Vitis rotundifolia cv Carlos genome sequencing.</title>
        <authorList>
            <person name="Huff M."/>
            <person name="Hulse-Kemp A."/>
            <person name="Scheffler B."/>
            <person name="Youngblood R."/>
            <person name="Simpson S."/>
            <person name="Babiker E."/>
            <person name="Staton M."/>
        </authorList>
    </citation>
    <scope>NUCLEOTIDE SEQUENCE [LARGE SCALE GENOMIC DNA]</scope>
    <source>
        <tissue evidence="5">Leaf</tissue>
    </source>
</reference>
<dbReference type="Pfam" id="PF03715">
    <property type="entry name" value="Noc2"/>
    <property type="match status" value="1"/>
</dbReference>
<dbReference type="GO" id="GO:0030690">
    <property type="term" value="C:Noc1p-Noc2p complex"/>
    <property type="evidence" value="ECO:0007669"/>
    <property type="project" value="TreeGrafter"/>
</dbReference>
<evidence type="ECO:0000256" key="3">
    <source>
        <dbReference type="ARBA" id="ARBA00023242"/>
    </source>
</evidence>
<evidence type="ECO:0000256" key="2">
    <source>
        <dbReference type="ARBA" id="ARBA00005907"/>
    </source>
</evidence>
<dbReference type="Proteomes" id="UP001168098">
    <property type="component" value="Unassembled WGS sequence"/>
</dbReference>
<dbReference type="PANTHER" id="PTHR12687">
    <property type="entry name" value="NUCLEOLAR COMPLEX 2 AND RAD4-RELATED"/>
    <property type="match status" value="1"/>
</dbReference>
<evidence type="ECO:0000256" key="1">
    <source>
        <dbReference type="ARBA" id="ARBA00004123"/>
    </source>
</evidence>
<feature type="region of interest" description="Disordered" evidence="4">
    <location>
        <begin position="23"/>
        <end position="110"/>
    </location>
</feature>
<dbReference type="GO" id="GO:0005654">
    <property type="term" value="C:nucleoplasm"/>
    <property type="evidence" value="ECO:0007669"/>
    <property type="project" value="TreeGrafter"/>
</dbReference>
<organism evidence="5 6">
    <name type="scientific">Vitis rotundifolia</name>
    <name type="common">Muscadine grape</name>
    <dbReference type="NCBI Taxonomy" id="103349"/>
    <lineage>
        <taxon>Eukaryota</taxon>
        <taxon>Viridiplantae</taxon>
        <taxon>Streptophyta</taxon>
        <taxon>Embryophyta</taxon>
        <taxon>Tracheophyta</taxon>
        <taxon>Spermatophyta</taxon>
        <taxon>Magnoliopsida</taxon>
        <taxon>eudicotyledons</taxon>
        <taxon>Gunneridae</taxon>
        <taxon>Pentapetalae</taxon>
        <taxon>rosids</taxon>
        <taxon>Vitales</taxon>
        <taxon>Vitaceae</taxon>
        <taxon>Viteae</taxon>
        <taxon>Vitis</taxon>
    </lineage>
</organism>
<proteinExistence type="inferred from homology"/>